<dbReference type="InterPro" id="IPR011990">
    <property type="entry name" value="TPR-like_helical_dom_sf"/>
</dbReference>
<keyword evidence="2" id="KW-1185">Reference proteome</keyword>
<dbReference type="PANTHER" id="PTHR11102">
    <property type="entry name" value="SEL-1-LIKE PROTEIN"/>
    <property type="match status" value="1"/>
</dbReference>
<reference evidence="1 2" key="1">
    <citation type="submission" date="2018-06" db="EMBL/GenBank/DDBJ databases">
        <authorList>
            <consortium name="Pathogen Informatics"/>
            <person name="Doyle S."/>
        </authorList>
    </citation>
    <scope>NUCLEOTIDE SEQUENCE [LARGE SCALE GENOMIC DNA]</scope>
    <source>
        <strain evidence="1 2">NCTC13316</strain>
    </source>
</reference>
<dbReference type="Pfam" id="PF08238">
    <property type="entry name" value="Sel1"/>
    <property type="match status" value="5"/>
</dbReference>
<name>A0A378KHE9_9GAMM</name>
<dbReference type="Proteomes" id="UP000254794">
    <property type="component" value="Unassembled WGS sequence"/>
</dbReference>
<dbReference type="SMART" id="SM00028">
    <property type="entry name" value="TPR"/>
    <property type="match status" value="3"/>
</dbReference>
<evidence type="ECO:0000313" key="2">
    <source>
        <dbReference type="Proteomes" id="UP000254794"/>
    </source>
</evidence>
<keyword evidence="1" id="KW-0378">Hydrolase</keyword>
<dbReference type="RefSeq" id="WP_115332628.1">
    <property type="nucleotide sequence ID" value="NZ_CAAAHP010000005.1"/>
</dbReference>
<dbReference type="PANTHER" id="PTHR11102:SF160">
    <property type="entry name" value="ERAD-ASSOCIATED E3 UBIQUITIN-PROTEIN LIGASE COMPONENT HRD3"/>
    <property type="match status" value="1"/>
</dbReference>
<sequence>MLNFNLYLSNFQSLIAYQEATFIKGGVEEILKGNYQNYNRLMMIFHSPTFKKQLKLEDSLQQLISVISKQCQQRIKDNNCSHARVLQGCLLGIGCVAIPQSTIHLFDEAIKLNNTYAMNERALIYENREKWAEAIKLYEQAIQLGDVEAINNLAVLYKYDKHEFSNFSRAIQLFDQAIQLGNSNAMVNRAIIHQKGESGTKNLPEAIRLYEQAIQLSNAKAMVNRANMHQEGQGGVRNLPRAIELYEQAIQLESVDAMYNCAVVYSQGEYKDLSKAIKLYEQAIELEDSFAMNNRAIMHLKGEGGPINYPAAIALLERAICHGHVLAQNNLKSIKIDKITAKKLLDYIWNDLVEGQSFTTNTIKILSQYCKEDIITRLKTSSLSTSLSFLKQLKTYPNHSLALVLNDGQTAHQGQEFKTLIAQAKSLLNTRVTFFYEGCKTEEGSSFNIFPMEIKEKIFTFVQPGFKQDKKANDYLPSLNR</sequence>
<protein>
    <submittedName>
        <fullName evidence="1">TPR repeat protein</fullName>
        <ecNumber evidence="1">3.5.2.6</ecNumber>
    </submittedName>
</protein>
<accession>A0A378KHE9</accession>
<dbReference type="EC" id="3.5.2.6" evidence="1"/>
<dbReference type="Gene3D" id="1.25.40.10">
    <property type="entry name" value="Tetratricopeptide repeat domain"/>
    <property type="match status" value="2"/>
</dbReference>
<dbReference type="OrthoDB" id="5654450at2"/>
<dbReference type="Pfam" id="PF13176">
    <property type="entry name" value="TPR_7"/>
    <property type="match status" value="1"/>
</dbReference>
<evidence type="ECO:0000313" key="1">
    <source>
        <dbReference type="EMBL" id="STX81214.1"/>
    </source>
</evidence>
<dbReference type="EMBL" id="UGOD01000002">
    <property type="protein sequence ID" value="STX81214.1"/>
    <property type="molecule type" value="Genomic_DNA"/>
</dbReference>
<proteinExistence type="predicted"/>
<dbReference type="GO" id="GO:0008800">
    <property type="term" value="F:beta-lactamase activity"/>
    <property type="evidence" value="ECO:0007669"/>
    <property type="project" value="UniProtKB-EC"/>
</dbReference>
<dbReference type="SUPFAM" id="SSF48452">
    <property type="entry name" value="TPR-like"/>
    <property type="match status" value="1"/>
</dbReference>
<dbReference type="InterPro" id="IPR019734">
    <property type="entry name" value="TPR_rpt"/>
</dbReference>
<dbReference type="SUPFAM" id="SSF81901">
    <property type="entry name" value="HCP-like"/>
    <property type="match status" value="1"/>
</dbReference>
<gene>
    <name evidence="1" type="primary">hcpC_3</name>
    <name evidence="1" type="ORF">NCTC13316_03081</name>
</gene>
<dbReference type="SMART" id="SM00671">
    <property type="entry name" value="SEL1"/>
    <property type="match status" value="6"/>
</dbReference>
<dbReference type="AlphaFoldDB" id="A0A378KHE9"/>
<dbReference type="InterPro" id="IPR050767">
    <property type="entry name" value="Sel1_AlgK"/>
</dbReference>
<dbReference type="InterPro" id="IPR006597">
    <property type="entry name" value="Sel1-like"/>
</dbReference>
<organism evidence="1 2">
    <name type="scientific">Legionella busanensis</name>
    <dbReference type="NCBI Taxonomy" id="190655"/>
    <lineage>
        <taxon>Bacteria</taxon>
        <taxon>Pseudomonadati</taxon>
        <taxon>Pseudomonadota</taxon>
        <taxon>Gammaproteobacteria</taxon>
        <taxon>Legionellales</taxon>
        <taxon>Legionellaceae</taxon>
        <taxon>Legionella</taxon>
    </lineage>
</organism>